<comment type="catalytic activity">
    <reaction evidence="9 10">
        <text>nicotinate beta-D-ribonucleotide + ATP + H(+) = deamido-NAD(+) + diphosphate</text>
        <dbReference type="Rhea" id="RHEA:22860"/>
        <dbReference type="ChEBI" id="CHEBI:15378"/>
        <dbReference type="ChEBI" id="CHEBI:30616"/>
        <dbReference type="ChEBI" id="CHEBI:33019"/>
        <dbReference type="ChEBI" id="CHEBI:57502"/>
        <dbReference type="ChEBI" id="CHEBI:58437"/>
        <dbReference type="EC" id="2.7.7.18"/>
    </reaction>
</comment>
<feature type="domain" description="Cytidyltransferase-like" evidence="11">
    <location>
        <begin position="6"/>
        <end position="173"/>
    </location>
</feature>
<comment type="caution">
    <text evidence="12">The sequence shown here is derived from an EMBL/GenBank/DDBJ whole genome shotgun (WGS) entry which is preliminary data.</text>
</comment>
<dbReference type="GO" id="GO:0009435">
    <property type="term" value="P:NAD+ biosynthetic process"/>
    <property type="evidence" value="ECO:0007669"/>
    <property type="project" value="UniProtKB-UniRule"/>
</dbReference>
<dbReference type="Proteomes" id="UP000240739">
    <property type="component" value="Unassembled WGS sequence"/>
</dbReference>
<keyword evidence="4 10" id="KW-0808">Transferase</keyword>
<dbReference type="UniPathway" id="UPA00253">
    <property type="reaction ID" value="UER00332"/>
</dbReference>
<dbReference type="AlphaFoldDB" id="A0A2T4UEQ5"/>
<evidence type="ECO:0000256" key="7">
    <source>
        <dbReference type="ARBA" id="ARBA00022840"/>
    </source>
</evidence>
<dbReference type="PANTHER" id="PTHR39321">
    <property type="entry name" value="NICOTINATE-NUCLEOTIDE ADENYLYLTRANSFERASE-RELATED"/>
    <property type="match status" value="1"/>
</dbReference>
<dbReference type="NCBIfam" id="NF000840">
    <property type="entry name" value="PRK00071.1-3"/>
    <property type="match status" value="1"/>
</dbReference>
<proteinExistence type="inferred from homology"/>
<protein>
    <recommendedName>
        <fullName evidence="10">Probable nicotinate-nucleotide adenylyltransferase</fullName>
        <ecNumber evidence="10">2.7.7.18</ecNumber>
    </recommendedName>
    <alternativeName>
        <fullName evidence="10">Deamido-NAD(+) diphosphorylase</fullName>
    </alternativeName>
    <alternativeName>
        <fullName evidence="10">Deamido-NAD(+) pyrophosphorylase</fullName>
    </alternativeName>
    <alternativeName>
        <fullName evidence="10">Nicotinate mononucleotide adenylyltransferase</fullName>
        <shortName evidence="10">NaMN adenylyltransferase</shortName>
    </alternativeName>
</protein>
<dbReference type="OrthoDB" id="5295945at2"/>
<evidence type="ECO:0000256" key="4">
    <source>
        <dbReference type="ARBA" id="ARBA00022679"/>
    </source>
</evidence>
<dbReference type="Pfam" id="PF01467">
    <property type="entry name" value="CTP_transf_like"/>
    <property type="match status" value="1"/>
</dbReference>
<dbReference type="NCBIfam" id="TIGR00482">
    <property type="entry name" value="nicotinate (nicotinamide) nucleotide adenylyltransferase"/>
    <property type="match status" value="1"/>
</dbReference>
<dbReference type="NCBIfam" id="TIGR00125">
    <property type="entry name" value="cyt_tran_rel"/>
    <property type="match status" value="1"/>
</dbReference>
<name>A0A2T4UEQ5_9ACTN</name>
<evidence type="ECO:0000256" key="10">
    <source>
        <dbReference type="HAMAP-Rule" id="MF_00244"/>
    </source>
</evidence>
<evidence type="ECO:0000259" key="11">
    <source>
        <dbReference type="Pfam" id="PF01467"/>
    </source>
</evidence>
<evidence type="ECO:0000256" key="9">
    <source>
        <dbReference type="ARBA" id="ARBA00048721"/>
    </source>
</evidence>
<gene>
    <name evidence="10 12" type="primary">nadD</name>
    <name evidence="12" type="ORF">C7Y72_14925</name>
</gene>
<dbReference type="CDD" id="cd02165">
    <property type="entry name" value="NMNAT"/>
    <property type="match status" value="1"/>
</dbReference>
<dbReference type="GO" id="GO:0005524">
    <property type="term" value="F:ATP binding"/>
    <property type="evidence" value="ECO:0007669"/>
    <property type="project" value="UniProtKB-KW"/>
</dbReference>
<dbReference type="RefSeq" id="WP_107569987.1">
    <property type="nucleotide sequence ID" value="NZ_PYYB01000002.1"/>
</dbReference>
<keyword evidence="3 10" id="KW-0662">Pyridine nucleotide biosynthesis</keyword>
<dbReference type="InterPro" id="IPR005248">
    <property type="entry name" value="NadD/NMNAT"/>
</dbReference>
<dbReference type="InterPro" id="IPR014729">
    <property type="entry name" value="Rossmann-like_a/b/a_fold"/>
</dbReference>
<sequence>MARVGILGGTFNPPHIGHLVCAASAREQLGLDHVVLMPVFVPPHKTVTDDPGPQERLELCRLAVADDPGLRVSALEVERGGPSYTVETLRALQDARPEDERWFIVGGDMAQSLPTWREPEGVLALATLAVAEREGITRQDVLDRVAGLAGAAERVRFFDVPRMDLSSSLLRRRLAEGRTVRHLVPAAVERRIDERGFYRRNPYPGG</sequence>
<keyword evidence="8 10" id="KW-0520">NAD</keyword>
<evidence type="ECO:0000256" key="8">
    <source>
        <dbReference type="ARBA" id="ARBA00023027"/>
    </source>
</evidence>
<evidence type="ECO:0000256" key="3">
    <source>
        <dbReference type="ARBA" id="ARBA00022642"/>
    </source>
</evidence>
<evidence type="ECO:0000256" key="2">
    <source>
        <dbReference type="ARBA" id="ARBA00005019"/>
    </source>
</evidence>
<dbReference type="EMBL" id="PYYB01000002">
    <property type="protein sequence ID" value="PTL56268.1"/>
    <property type="molecule type" value="Genomic_DNA"/>
</dbReference>
<evidence type="ECO:0000313" key="13">
    <source>
        <dbReference type="Proteomes" id="UP000240739"/>
    </source>
</evidence>
<comment type="pathway">
    <text evidence="2 10">Cofactor biosynthesis; NAD(+) biosynthesis; deamido-NAD(+) from nicotinate D-ribonucleotide: step 1/1.</text>
</comment>
<organism evidence="12 13">
    <name type="scientific">Paraconexibacter algicola</name>
    <dbReference type="NCBI Taxonomy" id="2133960"/>
    <lineage>
        <taxon>Bacteria</taxon>
        <taxon>Bacillati</taxon>
        <taxon>Actinomycetota</taxon>
        <taxon>Thermoleophilia</taxon>
        <taxon>Solirubrobacterales</taxon>
        <taxon>Paraconexibacteraceae</taxon>
        <taxon>Paraconexibacter</taxon>
    </lineage>
</organism>
<dbReference type="EC" id="2.7.7.18" evidence="10"/>
<accession>A0A2T4UEQ5</accession>
<evidence type="ECO:0000256" key="5">
    <source>
        <dbReference type="ARBA" id="ARBA00022695"/>
    </source>
</evidence>
<dbReference type="InterPro" id="IPR004821">
    <property type="entry name" value="Cyt_trans-like"/>
</dbReference>
<dbReference type="HAMAP" id="MF_00244">
    <property type="entry name" value="NaMN_adenylyltr"/>
    <property type="match status" value="1"/>
</dbReference>
<comment type="similarity">
    <text evidence="10">Belongs to the NadD family.</text>
</comment>
<dbReference type="PANTHER" id="PTHR39321:SF3">
    <property type="entry name" value="PHOSPHOPANTETHEINE ADENYLYLTRANSFERASE"/>
    <property type="match status" value="1"/>
</dbReference>
<evidence type="ECO:0000256" key="6">
    <source>
        <dbReference type="ARBA" id="ARBA00022741"/>
    </source>
</evidence>
<evidence type="ECO:0000313" key="12">
    <source>
        <dbReference type="EMBL" id="PTL56268.1"/>
    </source>
</evidence>
<keyword evidence="7 10" id="KW-0067">ATP-binding</keyword>
<dbReference type="SUPFAM" id="SSF52374">
    <property type="entry name" value="Nucleotidylyl transferase"/>
    <property type="match status" value="1"/>
</dbReference>
<dbReference type="Gene3D" id="3.40.50.620">
    <property type="entry name" value="HUPs"/>
    <property type="match status" value="1"/>
</dbReference>
<reference evidence="12 13" key="1">
    <citation type="submission" date="2018-03" db="EMBL/GenBank/DDBJ databases">
        <title>Aquarubrobacter algicola gen. nov., sp. nov., a novel actinobacterium isolated from shallow eutrophic lake during the end of cyanobacterial harmful algal blooms.</title>
        <authorList>
            <person name="Chun S.J."/>
        </authorList>
    </citation>
    <scope>NUCLEOTIDE SEQUENCE [LARGE SCALE GENOMIC DNA]</scope>
    <source>
        <strain evidence="12 13">Seoho-28</strain>
    </source>
</reference>
<keyword evidence="5 10" id="KW-0548">Nucleotidyltransferase</keyword>
<keyword evidence="6 10" id="KW-0547">Nucleotide-binding</keyword>
<comment type="function">
    <text evidence="1 10">Catalyzes the reversible adenylation of nicotinate mononucleotide (NaMN) to nicotinic acid adenine dinucleotide (NaAD).</text>
</comment>
<dbReference type="GO" id="GO:0004515">
    <property type="term" value="F:nicotinate-nucleotide adenylyltransferase activity"/>
    <property type="evidence" value="ECO:0007669"/>
    <property type="project" value="UniProtKB-UniRule"/>
</dbReference>
<evidence type="ECO:0000256" key="1">
    <source>
        <dbReference type="ARBA" id="ARBA00002324"/>
    </source>
</evidence>
<keyword evidence="13" id="KW-1185">Reference proteome</keyword>